<comment type="subcellular location">
    <subcellularLocation>
        <location evidence="1">Membrane</location>
        <topology evidence="1">Multi-pass membrane protein</topology>
    </subcellularLocation>
</comment>
<feature type="transmembrane region" description="Helical" evidence="5">
    <location>
        <begin position="80"/>
        <end position="99"/>
    </location>
</feature>
<dbReference type="Proteomes" id="UP000236724">
    <property type="component" value="Unassembled WGS sequence"/>
</dbReference>
<protein>
    <submittedName>
        <fullName evidence="7">V-type ATP synthase subunit K</fullName>
    </submittedName>
</protein>
<feature type="transmembrane region" description="Helical" evidence="5">
    <location>
        <begin position="12"/>
        <end position="37"/>
    </location>
</feature>
<evidence type="ECO:0000313" key="8">
    <source>
        <dbReference type="Proteomes" id="UP000236724"/>
    </source>
</evidence>
<feature type="transmembrane region" description="Helical" evidence="5">
    <location>
        <begin position="120"/>
        <end position="146"/>
    </location>
</feature>
<name>A0A1H6F690_9GAMM</name>
<sequence>MNEFVLALGWLGIYAPMALGAIGSMMGCAIAGQAAIGAMLETESGHGRYIGISAMPSSQVIYGIVVMFTLNRPLSAESAAGAFGIGLLAGLALLASAVYQGRCCASAINAAKAKPEIFGLSLAPAAIVEGFAVFAFIFALVLSAGLPA</sequence>
<keyword evidence="3 5" id="KW-1133">Transmembrane helix</keyword>
<dbReference type="RefSeq" id="WP_103919565.1">
    <property type="nucleotide sequence ID" value="NZ_FMSV02000369.1"/>
</dbReference>
<evidence type="ECO:0000256" key="5">
    <source>
        <dbReference type="SAM" id="Phobius"/>
    </source>
</evidence>
<evidence type="ECO:0000313" key="7">
    <source>
        <dbReference type="EMBL" id="SEH05670.1"/>
    </source>
</evidence>
<dbReference type="Gene3D" id="1.20.120.610">
    <property type="entry name" value="lithium bound rotor ring of v- atpase"/>
    <property type="match status" value="1"/>
</dbReference>
<organism evidence="7 8">
    <name type="scientific">Candidatus Venteria ishoeyi</name>
    <dbReference type="NCBI Taxonomy" id="1899563"/>
    <lineage>
        <taxon>Bacteria</taxon>
        <taxon>Pseudomonadati</taxon>
        <taxon>Pseudomonadota</taxon>
        <taxon>Gammaproteobacteria</taxon>
        <taxon>Thiotrichales</taxon>
        <taxon>Thiotrichaceae</taxon>
        <taxon>Venteria</taxon>
    </lineage>
</organism>
<keyword evidence="4 5" id="KW-0472">Membrane</keyword>
<accession>A0A1H6F690</accession>
<reference evidence="7 8" key="1">
    <citation type="submission" date="2016-10" db="EMBL/GenBank/DDBJ databases">
        <authorList>
            <person name="de Groot N.N."/>
        </authorList>
    </citation>
    <scope>NUCLEOTIDE SEQUENCE [LARGE SCALE GENOMIC DNA]</scope>
    <source>
        <strain evidence="7">MBHS1</strain>
    </source>
</reference>
<keyword evidence="8" id="KW-1185">Reference proteome</keyword>
<dbReference type="InterPro" id="IPR035921">
    <property type="entry name" value="F/V-ATP_Csub_sf"/>
</dbReference>
<dbReference type="GO" id="GO:0033177">
    <property type="term" value="C:proton-transporting two-sector ATPase complex, proton-transporting domain"/>
    <property type="evidence" value="ECO:0007669"/>
    <property type="project" value="InterPro"/>
</dbReference>
<gene>
    <name evidence="7" type="ORF">MBHS_01525</name>
</gene>
<feature type="domain" description="V-ATPase proteolipid subunit C-like" evidence="6">
    <location>
        <begin position="11"/>
        <end position="69"/>
    </location>
</feature>
<evidence type="ECO:0000256" key="1">
    <source>
        <dbReference type="ARBA" id="ARBA00004141"/>
    </source>
</evidence>
<dbReference type="Pfam" id="PF00137">
    <property type="entry name" value="ATP-synt_C"/>
    <property type="match status" value="2"/>
</dbReference>
<dbReference type="OrthoDB" id="18947at2"/>
<keyword evidence="2 5" id="KW-0812">Transmembrane</keyword>
<proteinExistence type="predicted"/>
<evidence type="ECO:0000259" key="6">
    <source>
        <dbReference type="Pfam" id="PF00137"/>
    </source>
</evidence>
<evidence type="ECO:0000256" key="3">
    <source>
        <dbReference type="ARBA" id="ARBA00022989"/>
    </source>
</evidence>
<dbReference type="SUPFAM" id="SSF81333">
    <property type="entry name" value="F1F0 ATP synthase subunit C"/>
    <property type="match status" value="2"/>
</dbReference>
<dbReference type="GO" id="GO:0015078">
    <property type="term" value="F:proton transmembrane transporter activity"/>
    <property type="evidence" value="ECO:0007669"/>
    <property type="project" value="InterPro"/>
</dbReference>
<feature type="transmembrane region" description="Helical" evidence="5">
    <location>
        <begin position="49"/>
        <end position="68"/>
    </location>
</feature>
<dbReference type="EMBL" id="FMSV02000369">
    <property type="protein sequence ID" value="SEH05670.1"/>
    <property type="molecule type" value="Genomic_DNA"/>
</dbReference>
<dbReference type="NCBIfam" id="NF007200">
    <property type="entry name" value="PRK09621.1"/>
    <property type="match status" value="1"/>
</dbReference>
<evidence type="ECO:0000256" key="2">
    <source>
        <dbReference type="ARBA" id="ARBA00022692"/>
    </source>
</evidence>
<dbReference type="InterPro" id="IPR002379">
    <property type="entry name" value="ATPase_proteolipid_c-like_dom"/>
</dbReference>
<evidence type="ECO:0000256" key="4">
    <source>
        <dbReference type="ARBA" id="ARBA00023136"/>
    </source>
</evidence>
<feature type="domain" description="V-ATPase proteolipid subunit C-like" evidence="6">
    <location>
        <begin position="83"/>
        <end position="142"/>
    </location>
</feature>
<dbReference type="AlphaFoldDB" id="A0A1H6F690"/>